<keyword evidence="1" id="KW-0732">Signal</keyword>
<feature type="chain" id="PRO_5017234754" evidence="1">
    <location>
        <begin position="22"/>
        <end position="165"/>
    </location>
</feature>
<feature type="signal peptide" evidence="1">
    <location>
        <begin position="1"/>
        <end position="21"/>
    </location>
</feature>
<keyword evidence="3" id="KW-1185">Reference proteome</keyword>
<gene>
    <name evidence="2" type="ORF">SAMN05660284_01343</name>
</gene>
<dbReference type="Proteomes" id="UP000242869">
    <property type="component" value="Unassembled WGS sequence"/>
</dbReference>
<evidence type="ECO:0000313" key="3">
    <source>
        <dbReference type="Proteomes" id="UP000242869"/>
    </source>
</evidence>
<dbReference type="OrthoDB" id="8081825at2"/>
<protein>
    <submittedName>
        <fullName evidence="2">Uncharacterized protein</fullName>
    </submittedName>
</protein>
<accession>A0A1I4YJE9</accession>
<sequence length="165" mass="18654">MSSHIVAAFFLAFAVCSGGSAQVVSETPPKPMTVLDHPRYKSNPIYLFFEHYILDVIGELPQEKSKAIQAMNLQKVFNTRVSEWHQSLREALELSGTIDIAILDLWYRNREIAAATGVEYLPQQFAMDFTDEYMKDGSQVDVWAPGALESAKKRISAYRAKHSIR</sequence>
<evidence type="ECO:0000313" key="2">
    <source>
        <dbReference type="EMBL" id="SFN38107.1"/>
    </source>
</evidence>
<dbReference type="AlphaFoldDB" id="A0A1I4YJE9"/>
<evidence type="ECO:0000256" key="1">
    <source>
        <dbReference type="SAM" id="SignalP"/>
    </source>
</evidence>
<organism evidence="2 3">
    <name type="scientific">Formivibrio citricus</name>
    <dbReference type="NCBI Taxonomy" id="83765"/>
    <lineage>
        <taxon>Bacteria</taxon>
        <taxon>Pseudomonadati</taxon>
        <taxon>Pseudomonadota</taxon>
        <taxon>Betaproteobacteria</taxon>
        <taxon>Neisseriales</taxon>
        <taxon>Chitinibacteraceae</taxon>
        <taxon>Formivibrio</taxon>
    </lineage>
</organism>
<name>A0A1I4YJE9_9NEIS</name>
<dbReference type="EMBL" id="FOVE01000008">
    <property type="protein sequence ID" value="SFN38107.1"/>
    <property type="molecule type" value="Genomic_DNA"/>
</dbReference>
<proteinExistence type="predicted"/>
<dbReference type="RefSeq" id="WP_091193166.1">
    <property type="nucleotide sequence ID" value="NZ_FOVE01000008.1"/>
</dbReference>
<reference evidence="3" key="1">
    <citation type="submission" date="2016-10" db="EMBL/GenBank/DDBJ databases">
        <authorList>
            <person name="Varghese N."/>
            <person name="Submissions S."/>
        </authorList>
    </citation>
    <scope>NUCLEOTIDE SEQUENCE [LARGE SCALE GENOMIC DNA]</scope>
    <source>
        <strain evidence="3">DSM 6150</strain>
    </source>
</reference>